<comment type="caution">
    <text evidence="1">The sequence shown here is derived from an EMBL/GenBank/DDBJ whole genome shotgun (WGS) entry which is preliminary data.</text>
</comment>
<dbReference type="PANTHER" id="PTHR35738:SF3">
    <property type="entry name" value="OS05G0577800 PROTEIN"/>
    <property type="match status" value="1"/>
</dbReference>
<accession>A0AAV1R3U7</accession>
<dbReference type="AlphaFoldDB" id="A0AAV1R3U7"/>
<sequence length="256" mass="29107">MRWTHEDLEVSVAAKQKRMGNLMNKEPPPPMVLVPPLFDFPPLAARTRMLESSYNVLFGKLALKCLFEDYFEEASHFSTRIMLKPIDDPHVDFIATLSGPLDHKPDEKIVGNALFRWQSDLDDPHSFMDLFASSSDPILQMRSSAYYPKYGLGAFGIFPLLLRKSSLPHSINMWLSRDGDRTIGKTLYGFGIRVENLREASYQRADPNFVMLTPSKEHLAEGILWKIGKRPMLQSDVNAGNFDGLPRELRPLGKIL</sequence>
<evidence type="ECO:0000313" key="2">
    <source>
        <dbReference type="Proteomes" id="UP001314170"/>
    </source>
</evidence>
<protein>
    <submittedName>
        <fullName evidence="1">Uncharacterized protein</fullName>
    </submittedName>
</protein>
<proteinExistence type="predicted"/>
<dbReference type="EMBL" id="CAWUPB010000892">
    <property type="protein sequence ID" value="CAK7328058.1"/>
    <property type="molecule type" value="Genomic_DNA"/>
</dbReference>
<keyword evidence="2" id="KW-1185">Reference proteome</keyword>
<dbReference type="Proteomes" id="UP001314170">
    <property type="component" value="Unassembled WGS sequence"/>
</dbReference>
<dbReference type="PANTHER" id="PTHR35738">
    <property type="entry name" value="OS05G0577800 PROTEIN"/>
    <property type="match status" value="1"/>
</dbReference>
<organism evidence="1 2">
    <name type="scientific">Dovyalis caffra</name>
    <dbReference type="NCBI Taxonomy" id="77055"/>
    <lineage>
        <taxon>Eukaryota</taxon>
        <taxon>Viridiplantae</taxon>
        <taxon>Streptophyta</taxon>
        <taxon>Embryophyta</taxon>
        <taxon>Tracheophyta</taxon>
        <taxon>Spermatophyta</taxon>
        <taxon>Magnoliopsida</taxon>
        <taxon>eudicotyledons</taxon>
        <taxon>Gunneridae</taxon>
        <taxon>Pentapetalae</taxon>
        <taxon>rosids</taxon>
        <taxon>fabids</taxon>
        <taxon>Malpighiales</taxon>
        <taxon>Salicaceae</taxon>
        <taxon>Flacourtieae</taxon>
        <taxon>Dovyalis</taxon>
    </lineage>
</organism>
<reference evidence="1 2" key="1">
    <citation type="submission" date="2024-01" db="EMBL/GenBank/DDBJ databases">
        <authorList>
            <person name="Waweru B."/>
        </authorList>
    </citation>
    <scope>NUCLEOTIDE SEQUENCE [LARGE SCALE GENOMIC DNA]</scope>
</reference>
<name>A0AAV1R3U7_9ROSI</name>
<evidence type="ECO:0000313" key="1">
    <source>
        <dbReference type="EMBL" id="CAK7328058.1"/>
    </source>
</evidence>
<gene>
    <name evidence="1" type="ORF">DCAF_LOCUS5777</name>
</gene>